<feature type="transmembrane region" description="Helical" evidence="2">
    <location>
        <begin position="223"/>
        <end position="247"/>
    </location>
</feature>
<dbReference type="OrthoDB" id="3366093at2759"/>
<dbReference type="GO" id="GO:0007232">
    <property type="term" value="P:osmosensory signaling pathway via Sho1 osmosensor"/>
    <property type="evidence" value="ECO:0007669"/>
    <property type="project" value="InterPro"/>
</dbReference>
<feature type="region of interest" description="Disordered" evidence="1">
    <location>
        <begin position="258"/>
        <end position="282"/>
    </location>
</feature>
<name>A0A4Z0A9F9_9AGAM</name>
<keyword evidence="4" id="KW-1185">Reference proteome</keyword>
<keyword evidence="2" id="KW-1133">Transmembrane helix</keyword>
<sequence>MTQTTLLFTSIPTPSSPASATVTDPDAPATTLSVAGPSGTAAPVSAPLPNDIPARIYPPQPIPQGTDLSQYTLISILFDSSLPWIFVAGSGDSQAQLLSWLPTVLQGALPITQDQIKTFALQVYIPDSYTGPSDRDQLMTTWLGYIPTEQVNTLANEIKVKSSQFYTGSPAPYSTLAGHVNPAYSLRSISNPNEIPGGGGATTGNSNGSVNGGSSSNHSRQDAIIGVVSVLGGITLIVLAVLIFRSVKRRRELAHRRLSDPNLPHDPYPDRAGRDFDQDSVGGQRRRSFYFAEDSLRGASGVSNQAQPGPGPSTMGMGASTVEYSYRNSPDETRERRPVMPNAISAPILQQSSMNW</sequence>
<evidence type="ECO:0000256" key="2">
    <source>
        <dbReference type="SAM" id="Phobius"/>
    </source>
</evidence>
<dbReference type="GO" id="GO:0005886">
    <property type="term" value="C:plasma membrane"/>
    <property type="evidence" value="ECO:0007669"/>
    <property type="project" value="InterPro"/>
</dbReference>
<keyword evidence="2" id="KW-0812">Transmembrane</keyword>
<feature type="compositionally biased region" description="Low complexity" evidence="1">
    <location>
        <begin position="9"/>
        <end position="28"/>
    </location>
</feature>
<dbReference type="GO" id="GO:0031505">
    <property type="term" value="P:fungal-type cell wall organization"/>
    <property type="evidence" value="ECO:0007669"/>
    <property type="project" value="TreeGrafter"/>
</dbReference>
<dbReference type="AlphaFoldDB" id="A0A4Z0A9F9"/>
<proteinExistence type="predicted"/>
<protein>
    <recommendedName>
        <fullName evidence="5">Mid2 domain-containing protein</fullName>
    </recommendedName>
</protein>
<feature type="region of interest" description="Disordered" evidence="1">
    <location>
        <begin position="298"/>
        <end position="317"/>
    </location>
</feature>
<feature type="compositionally biased region" description="Low complexity" evidence="1">
    <location>
        <begin position="203"/>
        <end position="218"/>
    </location>
</feature>
<dbReference type="EMBL" id="SFCI01000047">
    <property type="protein sequence ID" value="TFY83180.1"/>
    <property type="molecule type" value="Genomic_DNA"/>
</dbReference>
<gene>
    <name evidence="3" type="ORF">EWM64_g835</name>
</gene>
<dbReference type="GO" id="GO:0030010">
    <property type="term" value="P:establishment of cell polarity"/>
    <property type="evidence" value="ECO:0007669"/>
    <property type="project" value="TreeGrafter"/>
</dbReference>
<dbReference type="PANTHER" id="PTHR35778">
    <property type="entry name" value="SIGNALING MUCIN HKR1-RELATED"/>
    <property type="match status" value="1"/>
</dbReference>
<dbReference type="PANTHER" id="PTHR35778:SF1">
    <property type="entry name" value="SIGNALING MUCIN HKR1-RELATED"/>
    <property type="match status" value="1"/>
</dbReference>
<dbReference type="Proteomes" id="UP000298061">
    <property type="component" value="Unassembled WGS sequence"/>
</dbReference>
<dbReference type="GO" id="GO:0001402">
    <property type="term" value="P:signal transduction involved in filamentous growth"/>
    <property type="evidence" value="ECO:0007669"/>
    <property type="project" value="TreeGrafter"/>
</dbReference>
<feature type="region of interest" description="Disordered" evidence="1">
    <location>
        <begin position="1"/>
        <end position="28"/>
    </location>
</feature>
<dbReference type="InterPro" id="IPR039295">
    <property type="entry name" value="MSB2"/>
</dbReference>
<dbReference type="GO" id="GO:0009986">
    <property type="term" value="C:cell surface"/>
    <property type="evidence" value="ECO:0007669"/>
    <property type="project" value="TreeGrafter"/>
</dbReference>
<evidence type="ECO:0000313" key="4">
    <source>
        <dbReference type="Proteomes" id="UP000298061"/>
    </source>
</evidence>
<comment type="caution">
    <text evidence="3">The sequence shown here is derived from an EMBL/GenBank/DDBJ whole genome shotgun (WGS) entry which is preliminary data.</text>
</comment>
<keyword evidence="2" id="KW-0472">Membrane</keyword>
<accession>A0A4Z0A9F9</accession>
<dbReference type="GO" id="GO:0006972">
    <property type="term" value="P:hyperosmotic response"/>
    <property type="evidence" value="ECO:0007669"/>
    <property type="project" value="TreeGrafter"/>
</dbReference>
<organism evidence="3 4">
    <name type="scientific">Hericium alpestre</name>
    <dbReference type="NCBI Taxonomy" id="135208"/>
    <lineage>
        <taxon>Eukaryota</taxon>
        <taxon>Fungi</taxon>
        <taxon>Dikarya</taxon>
        <taxon>Basidiomycota</taxon>
        <taxon>Agaricomycotina</taxon>
        <taxon>Agaricomycetes</taxon>
        <taxon>Russulales</taxon>
        <taxon>Hericiaceae</taxon>
        <taxon>Hericium</taxon>
    </lineage>
</organism>
<feature type="region of interest" description="Disordered" evidence="1">
    <location>
        <begin position="189"/>
        <end position="218"/>
    </location>
</feature>
<evidence type="ECO:0008006" key="5">
    <source>
        <dbReference type="Google" id="ProtNLM"/>
    </source>
</evidence>
<dbReference type="GO" id="GO:0005576">
    <property type="term" value="C:extracellular region"/>
    <property type="evidence" value="ECO:0007669"/>
    <property type="project" value="TreeGrafter"/>
</dbReference>
<feature type="compositionally biased region" description="Basic and acidic residues" evidence="1">
    <location>
        <begin position="267"/>
        <end position="277"/>
    </location>
</feature>
<reference evidence="3 4" key="1">
    <citation type="submission" date="2019-02" db="EMBL/GenBank/DDBJ databases">
        <title>Genome sequencing of the rare red list fungi Hericium alpestre (H. flagellum).</title>
        <authorList>
            <person name="Buettner E."/>
            <person name="Kellner H."/>
        </authorList>
    </citation>
    <scope>NUCLEOTIDE SEQUENCE [LARGE SCALE GENOMIC DNA]</scope>
    <source>
        <strain evidence="3 4">DSM 108284</strain>
    </source>
</reference>
<dbReference type="GO" id="GO:0030427">
    <property type="term" value="C:site of polarized growth"/>
    <property type="evidence" value="ECO:0007669"/>
    <property type="project" value="TreeGrafter"/>
</dbReference>
<dbReference type="GO" id="GO:0005034">
    <property type="term" value="F:osmosensor activity"/>
    <property type="evidence" value="ECO:0007669"/>
    <property type="project" value="InterPro"/>
</dbReference>
<evidence type="ECO:0000313" key="3">
    <source>
        <dbReference type="EMBL" id="TFY83180.1"/>
    </source>
</evidence>
<dbReference type="STRING" id="135208.A0A4Z0A9F9"/>
<evidence type="ECO:0000256" key="1">
    <source>
        <dbReference type="SAM" id="MobiDB-lite"/>
    </source>
</evidence>